<comment type="caution">
    <text evidence="2">The sequence shown here is derived from an EMBL/GenBank/DDBJ whole genome shotgun (WGS) entry which is preliminary data.</text>
</comment>
<dbReference type="Proteomes" id="UP001595965">
    <property type="component" value="Unassembled WGS sequence"/>
</dbReference>
<accession>A0ABV8XX55</accession>
<dbReference type="Pfam" id="PF06050">
    <property type="entry name" value="HGD-D"/>
    <property type="match status" value="1"/>
</dbReference>
<evidence type="ECO:0000313" key="2">
    <source>
        <dbReference type="EMBL" id="MFC4429476.1"/>
    </source>
</evidence>
<reference evidence="3" key="1">
    <citation type="journal article" date="2019" name="Int. J. Syst. Evol. Microbiol.">
        <title>The Global Catalogue of Microorganisms (GCM) 10K type strain sequencing project: providing services to taxonomists for standard genome sequencing and annotation.</title>
        <authorList>
            <consortium name="The Broad Institute Genomics Platform"/>
            <consortium name="The Broad Institute Genome Sequencing Center for Infectious Disease"/>
            <person name="Wu L."/>
            <person name="Ma J."/>
        </authorList>
    </citation>
    <scope>NUCLEOTIDE SEQUENCE [LARGE SCALE GENOMIC DNA]</scope>
    <source>
        <strain evidence="3">CGMCC 1.12125</strain>
    </source>
</reference>
<dbReference type="InterPro" id="IPR010327">
    <property type="entry name" value="FldB/FldC_alpha/beta"/>
</dbReference>
<sequence length="389" mass="40861">MSTSGTPVVPGPALTPAPRPRSGGGLETEPRVGVVGADVPRQIVLACGAVPVRILGSWTGAVSQEATELLGATDAVAARVLDEILSGAHDGLSGLVVCNDSMADLRVYYVLRILAERGRVPFPVHFLDAPRGGGDHRRRFVSHQYQRLAAFASGVTGQQADATSLADAAAREAALGEALEAVRGRRRERVLSGTTALMVYRAAAQLPPEDALERIADLVRITAEPVEPDASADSACAGTPVYLTGSSHPDATVYERLEAAGAVVVGEDHDAGDAAWIGDAVTAATLEETCDLLARRHATRPPAAARSLSSERTGHLLTESDRCGAVGVVALVRDLDDGPAWDLADHRPALARRDLWLAEHLRVPADGVHDATAGVIRTLSHYVNRKDVL</sequence>
<protein>
    <submittedName>
        <fullName evidence="2">2-hydroxyacyl-CoA dehydratase family protein</fullName>
    </submittedName>
</protein>
<keyword evidence="3" id="KW-1185">Reference proteome</keyword>
<proteinExistence type="predicted"/>
<dbReference type="Gene3D" id="3.40.50.11890">
    <property type="match status" value="1"/>
</dbReference>
<feature type="compositionally biased region" description="Pro residues" evidence="1">
    <location>
        <begin position="9"/>
        <end position="19"/>
    </location>
</feature>
<gene>
    <name evidence="2" type="ORF">ACFO0K_07265</name>
</gene>
<feature type="region of interest" description="Disordered" evidence="1">
    <location>
        <begin position="1"/>
        <end position="29"/>
    </location>
</feature>
<name>A0ABV8XX55_9MICC</name>
<evidence type="ECO:0000256" key="1">
    <source>
        <dbReference type="SAM" id="MobiDB-lite"/>
    </source>
</evidence>
<dbReference type="Gene3D" id="3.40.50.11900">
    <property type="match status" value="1"/>
</dbReference>
<dbReference type="EMBL" id="JBHSEN010000001">
    <property type="protein sequence ID" value="MFC4429476.1"/>
    <property type="molecule type" value="Genomic_DNA"/>
</dbReference>
<organism evidence="2 3">
    <name type="scientific">Citricoccus alkalitolerans</name>
    <dbReference type="NCBI Taxonomy" id="246603"/>
    <lineage>
        <taxon>Bacteria</taxon>
        <taxon>Bacillati</taxon>
        <taxon>Actinomycetota</taxon>
        <taxon>Actinomycetes</taxon>
        <taxon>Micrococcales</taxon>
        <taxon>Micrococcaceae</taxon>
        <taxon>Citricoccus</taxon>
    </lineage>
</organism>
<dbReference type="RefSeq" id="WP_344228331.1">
    <property type="nucleotide sequence ID" value="NZ_BAAALH010000002.1"/>
</dbReference>
<evidence type="ECO:0000313" key="3">
    <source>
        <dbReference type="Proteomes" id="UP001595965"/>
    </source>
</evidence>